<feature type="chain" id="PRO_5018098792" evidence="1">
    <location>
        <begin position="19"/>
        <end position="140"/>
    </location>
</feature>
<keyword evidence="1" id="KW-0732">Signal</keyword>
<feature type="signal peptide" evidence="1">
    <location>
        <begin position="1"/>
        <end position="18"/>
    </location>
</feature>
<sequence>MQFTKLLALLSLAPLILAAPVANPQGPSVIIPSGNPAKSIVIDRINRFLGGFSTRPNILSVPNNPTPVLENNGTTVDGGVVLKPVETPVEGEETTETEEGNFLKLKPVKEAGEVTEGEATVVGVPVTTTPITTTTDSVAV</sequence>
<organism evidence="2 3">
    <name type="scientific">Ascobolus immersus RN42</name>
    <dbReference type="NCBI Taxonomy" id="1160509"/>
    <lineage>
        <taxon>Eukaryota</taxon>
        <taxon>Fungi</taxon>
        <taxon>Dikarya</taxon>
        <taxon>Ascomycota</taxon>
        <taxon>Pezizomycotina</taxon>
        <taxon>Pezizomycetes</taxon>
        <taxon>Pezizales</taxon>
        <taxon>Ascobolaceae</taxon>
        <taxon>Ascobolus</taxon>
    </lineage>
</organism>
<name>A0A3N4IC73_ASCIM</name>
<reference evidence="2 3" key="1">
    <citation type="journal article" date="2018" name="Nat. Ecol. Evol.">
        <title>Pezizomycetes genomes reveal the molecular basis of ectomycorrhizal truffle lifestyle.</title>
        <authorList>
            <person name="Murat C."/>
            <person name="Payen T."/>
            <person name="Noel B."/>
            <person name="Kuo A."/>
            <person name="Morin E."/>
            <person name="Chen J."/>
            <person name="Kohler A."/>
            <person name="Krizsan K."/>
            <person name="Balestrini R."/>
            <person name="Da Silva C."/>
            <person name="Montanini B."/>
            <person name="Hainaut M."/>
            <person name="Levati E."/>
            <person name="Barry K.W."/>
            <person name="Belfiori B."/>
            <person name="Cichocki N."/>
            <person name="Clum A."/>
            <person name="Dockter R.B."/>
            <person name="Fauchery L."/>
            <person name="Guy J."/>
            <person name="Iotti M."/>
            <person name="Le Tacon F."/>
            <person name="Lindquist E.A."/>
            <person name="Lipzen A."/>
            <person name="Malagnac F."/>
            <person name="Mello A."/>
            <person name="Molinier V."/>
            <person name="Miyauchi S."/>
            <person name="Poulain J."/>
            <person name="Riccioni C."/>
            <person name="Rubini A."/>
            <person name="Sitrit Y."/>
            <person name="Splivallo R."/>
            <person name="Traeger S."/>
            <person name="Wang M."/>
            <person name="Zifcakova L."/>
            <person name="Wipf D."/>
            <person name="Zambonelli A."/>
            <person name="Paolocci F."/>
            <person name="Nowrousian M."/>
            <person name="Ottonello S."/>
            <person name="Baldrian P."/>
            <person name="Spatafora J.W."/>
            <person name="Henrissat B."/>
            <person name="Nagy L.G."/>
            <person name="Aury J.M."/>
            <person name="Wincker P."/>
            <person name="Grigoriev I.V."/>
            <person name="Bonfante P."/>
            <person name="Martin F.M."/>
        </authorList>
    </citation>
    <scope>NUCLEOTIDE SEQUENCE [LARGE SCALE GENOMIC DNA]</scope>
    <source>
        <strain evidence="2 3">RN42</strain>
    </source>
</reference>
<dbReference type="AlphaFoldDB" id="A0A3N4IC73"/>
<gene>
    <name evidence="2" type="ORF">BJ508DRAFT_375308</name>
</gene>
<dbReference type="EMBL" id="ML119667">
    <property type="protein sequence ID" value="RPA83066.1"/>
    <property type="molecule type" value="Genomic_DNA"/>
</dbReference>
<protein>
    <submittedName>
        <fullName evidence="2">Uncharacterized protein</fullName>
    </submittedName>
</protein>
<proteinExistence type="predicted"/>
<dbReference type="Proteomes" id="UP000275078">
    <property type="component" value="Unassembled WGS sequence"/>
</dbReference>
<keyword evidence="3" id="KW-1185">Reference proteome</keyword>
<evidence type="ECO:0000313" key="3">
    <source>
        <dbReference type="Proteomes" id="UP000275078"/>
    </source>
</evidence>
<evidence type="ECO:0000313" key="2">
    <source>
        <dbReference type="EMBL" id="RPA83066.1"/>
    </source>
</evidence>
<accession>A0A3N4IC73</accession>
<evidence type="ECO:0000256" key="1">
    <source>
        <dbReference type="SAM" id="SignalP"/>
    </source>
</evidence>